<evidence type="ECO:0000256" key="1">
    <source>
        <dbReference type="ARBA" id="ARBA00022729"/>
    </source>
</evidence>
<keyword evidence="2" id="KW-1064">Adaptive immunity</keyword>
<evidence type="ECO:0000256" key="5">
    <source>
        <dbReference type="ARBA" id="ARBA00043266"/>
    </source>
</evidence>
<dbReference type="InterPro" id="IPR007110">
    <property type="entry name" value="Ig-like_dom"/>
</dbReference>
<evidence type="ECO:0000259" key="7">
    <source>
        <dbReference type="PROSITE" id="PS50835"/>
    </source>
</evidence>
<feature type="signal peptide" evidence="6">
    <location>
        <begin position="1"/>
        <end position="20"/>
    </location>
</feature>
<keyword evidence="5" id="KW-1279">T cell receptor</keyword>
<protein>
    <recommendedName>
        <fullName evidence="7">Ig-like domain-containing protein</fullName>
    </recommendedName>
</protein>
<dbReference type="Ensembl" id="ENSSPUT00000008188.1">
    <property type="protein sequence ID" value="ENSSPUP00000007688.1"/>
    <property type="gene ID" value="ENSSPUG00000005947.1"/>
</dbReference>
<dbReference type="AlphaFoldDB" id="A0A8D0GL42"/>
<reference evidence="8" key="1">
    <citation type="submission" date="2025-08" db="UniProtKB">
        <authorList>
            <consortium name="Ensembl"/>
        </authorList>
    </citation>
    <scope>IDENTIFICATION</scope>
</reference>
<name>A0A8D0GL42_SPHPU</name>
<dbReference type="PANTHER" id="PTHR19367">
    <property type="entry name" value="T-CELL RECEPTOR ALPHA CHAIN V REGION"/>
    <property type="match status" value="1"/>
</dbReference>
<dbReference type="SMART" id="SM00406">
    <property type="entry name" value="IGv"/>
    <property type="match status" value="1"/>
</dbReference>
<dbReference type="PROSITE" id="PS50835">
    <property type="entry name" value="IG_LIKE"/>
    <property type="match status" value="1"/>
</dbReference>
<feature type="chain" id="PRO_5034498638" description="Ig-like domain-containing protein" evidence="6">
    <location>
        <begin position="21"/>
        <end position="129"/>
    </location>
</feature>
<keyword evidence="9" id="KW-1185">Reference proteome</keyword>
<dbReference type="GO" id="GO:0002250">
    <property type="term" value="P:adaptive immune response"/>
    <property type="evidence" value="ECO:0007669"/>
    <property type="project" value="UniProtKB-KW"/>
</dbReference>
<evidence type="ECO:0000256" key="6">
    <source>
        <dbReference type="SAM" id="SignalP"/>
    </source>
</evidence>
<dbReference type="Proteomes" id="UP000694392">
    <property type="component" value="Unplaced"/>
</dbReference>
<feature type="domain" description="Ig-like" evidence="7">
    <location>
        <begin position="21"/>
        <end position="129"/>
    </location>
</feature>
<evidence type="ECO:0000256" key="2">
    <source>
        <dbReference type="ARBA" id="ARBA00023130"/>
    </source>
</evidence>
<dbReference type="Pfam" id="PF07686">
    <property type="entry name" value="V-set"/>
    <property type="match status" value="1"/>
</dbReference>
<keyword evidence="4" id="KW-0393">Immunoglobulin domain</keyword>
<keyword evidence="3" id="KW-0675">Receptor</keyword>
<dbReference type="InterPro" id="IPR013106">
    <property type="entry name" value="Ig_V-set"/>
</dbReference>
<dbReference type="GO" id="GO:0042101">
    <property type="term" value="C:T cell receptor complex"/>
    <property type="evidence" value="ECO:0007669"/>
    <property type="project" value="UniProtKB-KW"/>
</dbReference>
<dbReference type="PANTHER" id="PTHR19367:SF18">
    <property type="entry name" value="T CELL RECEPTOR ALPHA VARIABLE 16"/>
    <property type="match status" value="1"/>
</dbReference>
<organism evidence="8 9">
    <name type="scientific">Sphenodon punctatus</name>
    <name type="common">Tuatara</name>
    <name type="synonym">Hatteria punctata</name>
    <dbReference type="NCBI Taxonomy" id="8508"/>
    <lineage>
        <taxon>Eukaryota</taxon>
        <taxon>Metazoa</taxon>
        <taxon>Chordata</taxon>
        <taxon>Craniata</taxon>
        <taxon>Vertebrata</taxon>
        <taxon>Euteleostomi</taxon>
        <taxon>Lepidosauria</taxon>
        <taxon>Sphenodontia</taxon>
        <taxon>Sphenodontidae</taxon>
        <taxon>Sphenodon</taxon>
    </lineage>
</organism>
<dbReference type="InterPro" id="IPR036179">
    <property type="entry name" value="Ig-like_dom_sf"/>
</dbReference>
<dbReference type="InterPro" id="IPR051287">
    <property type="entry name" value="TCR_variable_region"/>
</dbReference>
<dbReference type="InterPro" id="IPR013783">
    <property type="entry name" value="Ig-like_fold"/>
</dbReference>
<reference evidence="8" key="2">
    <citation type="submission" date="2025-09" db="UniProtKB">
        <authorList>
            <consortium name="Ensembl"/>
        </authorList>
    </citation>
    <scope>IDENTIFICATION</scope>
</reference>
<evidence type="ECO:0000256" key="3">
    <source>
        <dbReference type="ARBA" id="ARBA00023170"/>
    </source>
</evidence>
<dbReference type="OMA" id="KGPEEVC"/>
<accession>A0A8D0GL42</accession>
<dbReference type="Gene3D" id="2.60.40.10">
    <property type="entry name" value="Immunoglobulins"/>
    <property type="match status" value="1"/>
</dbReference>
<keyword evidence="1 6" id="KW-0732">Signal</keyword>
<dbReference type="GeneTree" id="ENSGT00940000153073"/>
<proteinExistence type="predicted"/>
<evidence type="ECO:0000256" key="4">
    <source>
        <dbReference type="ARBA" id="ARBA00023319"/>
    </source>
</evidence>
<sequence>MALSTAMLAAFVLVIKGTSGNSITQTEGTVFVPEGKSLHVECTYEKTGSQELFWYIQYPNQALQLLVRQHGTPDDEEERKRRRGFSAESVKENKSFHLTKYSSEVSDSAVYYCAMRDTMRGNARGAVQK</sequence>
<dbReference type="SUPFAM" id="SSF48726">
    <property type="entry name" value="Immunoglobulin"/>
    <property type="match status" value="1"/>
</dbReference>
<evidence type="ECO:0000313" key="9">
    <source>
        <dbReference type="Proteomes" id="UP000694392"/>
    </source>
</evidence>
<evidence type="ECO:0000313" key="8">
    <source>
        <dbReference type="Ensembl" id="ENSSPUP00000007688.1"/>
    </source>
</evidence>
<keyword evidence="5" id="KW-0391">Immunity</keyword>